<gene>
    <name evidence="1" type="ORF">MNBD_PLANCTO02-1884</name>
</gene>
<dbReference type="AlphaFoldDB" id="A0A3B1E5K7"/>
<name>A0A3B1E5K7_9ZZZZ</name>
<evidence type="ECO:0000313" key="1">
    <source>
        <dbReference type="EMBL" id="VAX41435.1"/>
    </source>
</evidence>
<reference evidence="1" key="1">
    <citation type="submission" date="2018-06" db="EMBL/GenBank/DDBJ databases">
        <authorList>
            <person name="Zhirakovskaya E."/>
        </authorList>
    </citation>
    <scope>NUCLEOTIDE SEQUENCE</scope>
</reference>
<sequence>MRLKSKNLLTLFLCTASFFYAINDVSAEKKAQEIKEYKIKDIVLQIPASWKQSKPTSRLRLAQFKVPVTEGDLFKTELQVFNFGGGGGGFAANIKRWENQFSKEGRQSTLTKGTCPQGDYYFLDITGTYNMSVGPPFQRKTEACKKARMLAVILQMKGNKGNYFLKLPGTQETVKGIVEDFRASFGANEKKETAVKR</sequence>
<dbReference type="EMBL" id="UOGL01000543">
    <property type="protein sequence ID" value="VAX41435.1"/>
    <property type="molecule type" value="Genomic_DNA"/>
</dbReference>
<proteinExistence type="predicted"/>
<protein>
    <submittedName>
        <fullName evidence="1">Uncharacterized protein</fullName>
    </submittedName>
</protein>
<accession>A0A3B1E5K7</accession>
<organism evidence="1">
    <name type="scientific">hydrothermal vent metagenome</name>
    <dbReference type="NCBI Taxonomy" id="652676"/>
    <lineage>
        <taxon>unclassified sequences</taxon>
        <taxon>metagenomes</taxon>
        <taxon>ecological metagenomes</taxon>
    </lineage>
</organism>